<feature type="compositionally biased region" description="Basic and acidic residues" evidence="1">
    <location>
        <begin position="13"/>
        <end position="25"/>
    </location>
</feature>
<organism evidence="2 3">
    <name type="scientific">Linum trigynum</name>
    <dbReference type="NCBI Taxonomy" id="586398"/>
    <lineage>
        <taxon>Eukaryota</taxon>
        <taxon>Viridiplantae</taxon>
        <taxon>Streptophyta</taxon>
        <taxon>Embryophyta</taxon>
        <taxon>Tracheophyta</taxon>
        <taxon>Spermatophyta</taxon>
        <taxon>Magnoliopsida</taxon>
        <taxon>eudicotyledons</taxon>
        <taxon>Gunneridae</taxon>
        <taxon>Pentapetalae</taxon>
        <taxon>rosids</taxon>
        <taxon>fabids</taxon>
        <taxon>Malpighiales</taxon>
        <taxon>Linaceae</taxon>
        <taxon>Linum</taxon>
    </lineage>
</organism>
<evidence type="ECO:0000313" key="3">
    <source>
        <dbReference type="Proteomes" id="UP001497516"/>
    </source>
</evidence>
<name>A0AAV2DGX4_9ROSI</name>
<proteinExistence type="predicted"/>
<accession>A0AAV2DGX4</accession>
<keyword evidence="3" id="KW-1185">Reference proteome</keyword>
<dbReference type="AlphaFoldDB" id="A0AAV2DGX4"/>
<evidence type="ECO:0000256" key="1">
    <source>
        <dbReference type="SAM" id="MobiDB-lite"/>
    </source>
</evidence>
<gene>
    <name evidence="2" type="ORF">LTRI10_LOCUS15093</name>
</gene>
<sequence length="103" mass="11763">MNLGWSLPTTPSQEEKGEIARRKTEPASLHQTLASTSAADIQAIDTMTMRIVWLEYFSVRPYMNKAMAVARINLIAFFVIEKCSYIFKCLSCCTSHRRVLLLF</sequence>
<protein>
    <submittedName>
        <fullName evidence="2">Uncharacterized protein</fullName>
    </submittedName>
</protein>
<evidence type="ECO:0000313" key="2">
    <source>
        <dbReference type="EMBL" id="CAL1373145.1"/>
    </source>
</evidence>
<reference evidence="2 3" key="1">
    <citation type="submission" date="2024-04" db="EMBL/GenBank/DDBJ databases">
        <authorList>
            <person name="Fracassetti M."/>
        </authorList>
    </citation>
    <scope>NUCLEOTIDE SEQUENCE [LARGE SCALE GENOMIC DNA]</scope>
</reference>
<dbReference type="Proteomes" id="UP001497516">
    <property type="component" value="Chromosome 2"/>
</dbReference>
<dbReference type="EMBL" id="OZ034815">
    <property type="protein sequence ID" value="CAL1373145.1"/>
    <property type="molecule type" value="Genomic_DNA"/>
</dbReference>
<feature type="region of interest" description="Disordered" evidence="1">
    <location>
        <begin position="1"/>
        <end position="30"/>
    </location>
</feature>